<dbReference type="AlphaFoldDB" id="A0A7W7YRV6"/>
<keyword evidence="2" id="KW-0862">Zinc</keyword>
<proteinExistence type="predicted"/>
<protein>
    <submittedName>
        <fullName evidence="3">D-amino peptidase</fullName>
        <ecNumber evidence="3">3.4.11.-</ecNumber>
    </submittedName>
</protein>
<keyword evidence="3" id="KW-0378">Hydrolase</keyword>
<keyword evidence="3" id="KW-0645">Protease</keyword>
<keyword evidence="4" id="KW-1185">Reference proteome</keyword>
<feature type="binding site" evidence="2">
    <location>
        <position position="8"/>
    </location>
    <ligand>
        <name>Zn(2+)</name>
        <dbReference type="ChEBI" id="CHEBI:29105"/>
        <label>1</label>
    </ligand>
</feature>
<comment type="caution">
    <text evidence="3">The sequence shown here is derived from an EMBL/GenBank/DDBJ whole genome shotgun (WGS) entry which is preliminary data.</text>
</comment>
<dbReference type="GO" id="GO:0004177">
    <property type="term" value="F:aminopeptidase activity"/>
    <property type="evidence" value="ECO:0007669"/>
    <property type="project" value="UniProtKB-KW"/>
</dbReference>
<feature type="binding site" evidence="2">
    <location>
        <position position="135"/>
    </location>
    <ligand>
        <name>Zn(2+)</name>
        <dbReference type="ChEBI" id="CHEBI:29105"/>
        <label>2</label>
    </ligand>
</feature>
<sequence>MKVFISADIEGTAGIAHWDEAERTHADWAEFRALMTAEVVAACEGARAAGASEVVIKDAHDSGRNLILDRLPDYVRIVRGWSGHPDAMMFGLDAGFAAAIYTGYHSKAGSEANPLAHTSNLRISRLILNGEVASEFTVNALCAAGYGVPSVFLAGDAQMCAEARAMVPGLATVETLEGAGRASTSLSPAWSRRLIREGVAAALSGDFAAALPARAERYEVVIEFNNPTDAYRAGWYPGAYAHGPRAVAFAHADFAEILRALVFLKV</sequence>
<dbReference type="Gene3D" id="3.40.50.10780">
    <property type="entry name" value="Dipeptide transport protein"/>
    <property type="match status" value="1"/>
</dbReference>
<keyword evidence="3" id="KW-0031">Aminopeptidase</keyword>
<evidence type="ECO:0000313" key="3">
    <source>
        <dbReference type="EMBL" id="MBB5041201.1"/>
    </source>
</evidence>
<dbReference type="Pfam" id="PF04951">
    <property type="entry name" value="Peptidase_M55"/>
    <property type="match status" value="1"/>
</dbReference>
<dbReference type="GO" id="GO:0046872">
    <property type="term" value="F:metal ion binding"/>
    <property type="evidence" value="ECO:0007669"/>
    <property type="project" value="UniProtKB-KW"/>
</dbReference>
<dbReference type="EC" id="3.4.11.-" evidence="3"/>
<dbReference type="InterPro" id="IPR036177">
    <property type="entry name" value="Peptidase_M55_sf"/>
</dbReference>
<feature type="binding site" evidence="2">
    <location>
        <position position="105"/>
    </location>
    <ligand>
        <name>Zn(2+)</name>
        <dbReference type="ChEBI" id="CHEBI:29105"/>
        <label>2</label>
    </ligand>
</feature>
<evidence type="ECO:0000256" key="1">
    <source>
        <dbReference type="PIRSR" id="PIRSR015853-1"/>
    </source>
</evidence>
<feature type="binding site" evidence="2">
    <location>
        <position position="8"/>
    </location>
    <ligand>
        <name>Zn(2+)</name>
        <dbReference type="ChEBI" id="CHEBI:29105"/>
        <label>2</label>
    </ligand>
</feature>
<keyword evidence="2" id="KW-0479">Metal-binding</keyword>
<dbReference type="InterPro" id="IPR007035">
    <property type="entry name" value="Peptidase_M55"/>
</dbReference>
<organism evidence="3 4">
    <name type="scientific">Shinella fusca</name>
    <dbReference type="NCBI Taxonomy" id="544480"/>
    <lineage>
        <taxon>Bacteria</taxon>
        <taxon>Pseudomonadati</taxon>
        <taxon>Pseudomonadota</taxon>
        <taxon>Alphaproteobacteria</taxon>
        <taxon>Hyphomicrobiales</taxon>
        <taxon>Rhizobiaceae</taxon>
        <taxon>Shinella</taxon>
    </lineage>
</organism>
<evidence type="ECO:0000313" key="4">
    <source>
        <dbReference type="Proteomes" id="UP000535406"/>
    </source>
</evidence>
<dbReference type="EMBL" id="JACHIK010000002">
    <property type="protein sequence ID" value="MBB5041201.1"/>
    <property type="molecule type" value="Genomic_DNA"/>
</dbReference>
<dbReference type="SUPFAM" id="SSF63992">
    <property type="entry name" value="Dipeptide transport protein"/>
    <property type="match status" value="1"/>
</dbReference>
<dbReference type="PIRSF" id="PIRSF015853">
    <property type="entry name" value="Pep_DppA"/>
    <property type="match status" value="1"/>
</dbReference>
<accession>A0A7W7YRV6</accession>
<feature type="binding site" evidence="2">
    <location>
        <position position="10"/>
    </location>
    <ligand>
        <name>Zn(2+)</name>
        <dbReference type="ChEBI" id="CHEBI:29105"/>
        <label>1</label>
    </ligand>
</feature>
<evidence type="ECO:0000256" key="2">
    <source>
        <dbReference type="PIRSR" id="PIRSR015853-2"/>
    </source>
</evidence>
<reference evidence="3 4" key="1">
    <citation type="submission" date="2020-08" db="EMBL/GenBank/DDBJ databases">
        <title>Genomic Encyclopedia of Type Strains, Phase IV (KMG-IV): sequencing the most valuable type-strain genomes for metagenomic binning, comparative biology and taxonomic classification.</title>
        <authorList>
            <person name="Goeker M."/>
        </authorList>
    </citation>
    <scope>NUCLEOTIDE SEQUENCE [LARGE SCALE GENOMIC DNA]</scope>
    <source>
        <strain evidence="3 4">DSM 21319</strain>
    </source>
</reference>
<dbReference type="RefSeq" id="WP_184140666.1">
    <property type="nucleotide sequence ID" value="NZ_JACHIK010000002.1"/>
</dbReference>
<feature type="binding site" evidence="2">
    <location>
        <position position="60"/>
    </location>
    <ligand>
        <name>Zn(2+)</name>
        <dbReference type="ChEBI" id="CHEBI:29105"/>
        <label>2</label>
    </ligand>
</feature>
<name>A0A7W7YRV6_9HYPH</name>
<feature type="active site" description="Nucleophile" evidence="1">
    <location>
        <position position="117"/>
    </location>
</feature>
<dbReference type="Gene3D" id="3.30.1360.130">
    <property type="entry name" value="Dipeptide transport protein"/>
    <property type="match status" value="1"/>
</dbReference>
<dbReference type="Proteomes" id="UP000535406">
    <property type="component" value="Unassembled WGS sequence"/>
</dbReference>
<dbReference type="InterPro" id="IPR027476">
    <property type="entry name" value="DppA_N"/>
</dbReference>
<gene>
    <name evidence="3" type="ORF">HNQ66_000584</name>
</gene>
<dbReference type="CDD" id="cd08770">
    <property type="entry name" value="DAP_dppA_3"/>
    <property type="match status" value="1"/>
</dbReference>